<dbReference type="AlphaFoldDB" id="A0A7S3VDZ2"/>
<evidence type="ECO:0000313" key="2">
    <source>
        <dbReference type="EMBL" id="CAE0474922.1"/>
    </source>
</evidence>
<gene>
    <name evidence="2" type="ORF">CDEB00056_LOCUS19775</name>
</gene>
<dbReference type="EMBL" id="HBIO01025786">
    <property type="protein sequence ID" value="CAE0474922.1"/>
    <property type="molecule type" value="Transcribed_RNA"/>
</dbReference>
<evidence type="ECO:0000256" key="1">
    <source>
        <dbReference type="SAM" id="Phobius"/>
    </source>
</evidence>
<keyword evidence="1" id="KW-1133">Transmembrane helix</keyword>
<protein>
    <submittedName>
        <fullName evidence="2">Uncharacterized protein</fullName>
    </submittedName>
</protein>
<organism evidence="2">
    <name type="scientific">Chaetoceros debilis</name>
    <dbReference type="NCBI Taxonomy" id="122233"/>
    <lineage>
        <taxon>Eukaryota</taxon>
        <taxon>Sar</taxon>
        <taxon>Stramenopiles</taxon>
        <taxon>Ochrophyta</taxon>
        <taxon>Bacillariophyta</taxon>
        <taxon>Coscinodiscophyceae</taxon>
        <taxon>Chaetocerotophycidae</taxon>
        <taxon>Chaetocerotales</taxon>
        <taxon>Chaetocerotaceae</taxon>
        <taxon>Chaetoceros</taxon>
    </lineage>
</organism>
<feature type="transmembrane region" description="Helical" evidence="1">
    <location>
        <begin position="7"/>
        <end position="26"/>
    </location>
</feature>
<name>A0A7S3VDZ2_9STRA</name>
<proteinExistence type="predicted"/>
<reference evidence="2" key="1">
    <citation type="submission" date="2021-01" db="EMBL/GenBank/DDBJ databases">
        <authorList>
            <person name="Corre E."/>
            <person name="Pelletier E."/>
            <person name="Niang G."/>
            <person name="Scheremetjew M."/>
            <person name="Finn R."/>
            <person name="Kale V."/>
            <person name="Holt S."/>
            <person name="Cochrane G."/>
            <person name="Meng A."/>
            <person name="Brown T."/>
            <person name="Cohen L."/>
        </authorList>
    </citation>
    <scope>NUCLEOTIDE SEQUENCE</scope>
    <source>
        <strain evidence="2">MM31A-1</strain>
    </source>
</reference>
<keyword evidence="1" id="KW-0472">Membrane</keyword>
<keyword evidence="1" id="KW-0812">Transmembrane</keyword>
<accession>A0A7S3VDZ2</accession>
<sequence length="426" mass="48748">MKLTTILKVSLLILTVFMMSITFYVVSNLKSCNDELWNSDNGRSREVGMMMGGGASINENKHLPNTVNSSTRRHIISSDNSPINDSSDTTVMAMASGYDLETNKMFVGSLRKSGYKGHIILAVKPDIDPEVKTYLEENNVTIKFIKQMECTYTKEQKQDVGENEMNEGMDFDSALKEALTCLYPYPELKQRWSRFPLLRDYLLECKSCTGPVLVTDFRDAYFQRDPFGDNGHDIVGLEVFEEYHAQRTSHWLVDGPVRNCKGDKETDTFLGENHRMLCSGTTIGTREATLDYLRIMHGEMMKWMLDSKCRNHEMNGDDQSIHNYLFYAGRLPFAVAVPNRQGIVNTVGVQGSMIKKQYGGNYKMQKNEYQGADEDNGQWIGIHYDVTDKEGYFTNSDGTRSRVVHQYDRYGDPLDRWLDKQEGILW</sequence>